<dbReference type="RefSeq" id="WP_183350016.1">
    <property type="nucleotide sequence ID" value="NZ_BLXY01000011.1"/>
</dbReference>
<dbReference type="EMBL" id="BLXY01000011">
    <property type="protein sequence ID" value="GFO65689.1"/>
    <property type="molecule type" value="Genomic_DNA"/>
</dbReference>
<evidence type="ECO:0000313" key="1">
    <source>
        <dbReference type="EMBL" id="GFO65689.1"/>
    </source>
</evidence>
<accession>A0A6V8N2V0</accession>
<sequence>MFFRKQPDFGQLLRELGGFTRRDVTQGLKLAKYKKAAQTLLKKDPVSAHVLLGLVACLEHDIATMHAQYLQAIELSDSYLSLMYYAFTLEKSCLWNDAAKYALLALDRAPQEPKLLNAAIGIAPLTGRFSLLKKLLSQWQEDHEGVRHPRQGDYEAVNEALARQGLAEQDLKTVLSAIGTAFSETDAMLQHYSYEVVRGKDSSFIHYRFVLPDNLVATYYEDRVSERLATMACHPRIFDAFSFSVENGTLYELYDSMERELALSADTIRVPDPDKMKLIEELIRDVEV</sequence>
<dbReference type="Proteomes" id="UP000568888">
    <property type="component" value="Unassembled WGS sequence"/>
</dbReference>
<protein>
    <submittedName>
        <fullName evidence="1">Uncharacterized protein</fullName>
    </submittedName>
</protein>
<comment type="caution">
    <text evidence="1">The sequence shown here is derived from an EMBL/GenBank/DDBJ whole genome shotgun (WGS) entry which is preliminary data.</text>
</comment>
<name>A0A6V8N2V0_9BACT</name>
<evidence type="ECO:0000313" key="2">
    <source>
        <dbReference type="Proteomes" id="UP000568888"/>
    </source>
</evidence>
<proteinExistence type="predicted"/>
<organism evidence="1 2">
    <name type="scientific">Geomonas paludis</name>
    <dbReference type="NCBI Taxonomy" id="2740185"/>
    <lineage>
        <taxon>Bacteria</taxon>
        <taxon>Pseudomonadati</taxon>
        <taxon>Thermodesulfobacteriota</taxon>
        <taxon>Desulfuromonadia</taxon>
        <taxon>Geobacterales</taxon>
        <taxon>Geobacteraceae</taxon>
        <taxon>Geomonas</taxon>
    </lineage>
</organism>
<dbReference type="AlphaFoldDB" id="A0A6V8N2V0"/>
<gene>
    <name evidence="1" type="ORF">GMPD_36080</name>
</gene>
<reference evidence="2" key="1">
    <citation type="submission" date="2020-06" db="EMBL/GenBank/DDBJ databases">
        <title>Draft genomic sequecing of Geomonas sp. Red736.</title>
        <authorList>
            <person name="Itoh H."/>
            <person name="Xu Z.X."/>
            <person name="Ushijima N."/>
            <person name="Masuda Y."/>
            <person name="Shiratori Y."/>
            <person name="Senoo K."/>
        </authorList>
    </citation>
    <scope>NUCLEOTIDE SEQUENCE [LARGE SCALE GENOMIC DNA]</scope>
    <source>
        <strain evidence="2">Red736</strain>
    </source>
</reference>